<dbReference type="SMART" id="SM00458">
    <property type="entry name" value="RICIN"/>
    <property type="match status" value="1"/>
</dbReference>
<dbReference type="PANTHER" id="PTHR11675:SF119">
    <property type="entry name" value="POLYPEPTIDE N-ACETYLGALACTOSAMINYLTRANSFERASE 2"/>
    <property type="match status" value="1"/>
</dbReference>
<evidence type="ECO:0000259" key="19">
    <source>
        <dbReference type="SMART" id="SM00458"/>
    </source>
</evidence>
<evidence type="ECO:0000256" key="14">
    <source>
        <dbReference type="ARBA" id="ARBA00023157"/>
    </source>
</evidence>
<dbReference type="GO" id="GO:0004653">
    <property type="term" value="F:polypeptide N-acetylgalactosaminyltransferase activity"/>
    <property type="evidence" value="ECO:0007669"/>
    <property type="project" value="TreeGrafter"/>
</dbReference>
<evidence type="ECO:0000256" key="10">
    <source>
        <dbReference type="ARBA" id="ARBA00022968"/>
    </source>
</evidence>
<evidence type="ECO:0000256" key="8">
    <source>
        <dbReference type="ARBA" id="ARBA00022723"/>
    </source>
</evidence>
<dbReference type="SUPFAM" id="SSF53448">
    <property type="entry name" value="Nucleotide-diphospho-sugar transferases"/>
    <property type="match status" value="1"/>
</dbReference>
<evidence type="ECO:0000313" key="20">
    <source>
        <dbReference type="Proteomes" id="UP000887572"/>
    </source>
</evidence>
<dbReference type="CDD" id="cd02510">
    <property type="entry name" value="pp-GalNAc-T"/>
    <property type="match status" value="1"/>
</dbReference>
<dbReference type="InterPro" id="IPR035992">
    <property type="entry name" value="Ricin_B-like_lectins"/>
</dbReference>
<dbReference type="GO" id="GO:0030246">
    <property type="term" value="F:carbohydrate binding"/>
    <property type="evidence" value="ECO:0007669"/>
    <property type="project" value="UniProtKB-KW"/>
</dbReference>
<evidence type="ECO:0000256" key="11">
    <source>
        <dbReference type="ARBA" id="ARBA00022989"/>
    </source>
</evidence>
<feature type="compositionally biased region" description="Basic and acidic residues" evidence="17">
    <location>
        <begin position="904"/>
        <end position="916"/>
    </location>
</feature>
<dbReference type="InterPro" id="IPR000772">
    <property type="entry name" value="Ricin_B_lectin"/>
</dbReference>
<dbReference type="Pfam" id="PF00652">
    <property type="entry name" value="Ricin_B_lectin"/>
    <property type="match status" value="1"/>
</dbReference>
<keyword evidence="6" id="KW-0808">Transferase</keyword>
<keyword evidence="11 18" id="KW-1133">Transmembrane helix</keyword>
<dbReference type="InterPro" id="IPR045885">
    <property type="entry name" value="GalNAc-T"/>
</dbReference>
<dbReference type="InterPro" id="IPR029044">
    <property type="entry name" value="Nucleotide-diphossugar_trans"/>
</dbReference>
<evidence type="ECO:0000256" key="6">
    <source>
        <dbReference type="ARBA" id="ARBA00022679"/>
    </source>
</evidence>
<proteinExistence type="inferred from homology"/>
<dbReference type="GO" id="GO:0046872">
    <property type="term" value="F:metal ion binding"/>
    <property type="evidence" value="ECO:0007669"/>
    <property type="project" value="UniProtKB-KW"/>
</dbReference>
<dbReference type="PANTHER" id="PTHR11675">
    <property type="entry name" value="N-ACETYLGALACTOSAMINYLTRANSFERASE"/>
    <property type="match status" value="1"/>
</dbReference>
<evidence type="ECO:0000313" key="21">
    <source>
        <dbReference type="WBParaSite" id="Gr19_v10_g16353.t1"/>
    </source>
</evidence>
<dbReference type="Pfam" id="PF00535">
    <property type="entry name" value="Glycos_transf_2"/>
    <property type="match status" value="1"/>
</dbReference>
<dbReference type="InterPro" id="IPR001173">
    <property type="entry name" value="Glyco_trans_2-like"/>
</dbReference>
<evidence type="ECO:0000256" key="17">
    <source>
        <dbReference type="SAM" id="MobiDB-lite"/>
    </source>
</evidence>
<dbReference type="GO" id="GO:0006493">
    <property type="term" value="P:protein O-linked glycosylation"/>
    <property type="evidence" value="ECO:0007669"/>
    <property type="project" value="TreeGrafter"/>
</dbReference>
<evidence type="ECO:0000256" key="4">
    <source>
        <dbReference type="ARBA" id="ARBA00005680"/>
    </source>
</evidence>
<name>A0A914HCX5_GLORO</name>
<reference evidence="21" key="1">
    <citation type="submission" date="2022-11" db="UniProtKB">
        <authorList>
            <consortium name="WormBaseParasite"/>
        </authorList>
    </citation>
    <scope>IDENTIFICATION</scope>
</reference>
<evidence type="ECO:0000256" key="1">
    <source>
        <dbReference type="ARBA" id="ARBA00001936"/>
    </source>
</evidence>
<dbReference type="Gene3D" id="2.80.10.50">
    <property type="match status" value="1"/>
</dbReference>
<dbReference type="Proteomes" id="UP000887572">
    <property type="component" value="Unplaced"/>
</dbReference>
<keyword evidence="10" id="KW-0735">Signal-anchor</keyword>
<keyword evidence="14" id="KW-1015">Disulfide bond</keyword>
<evidence type="ECO:0000256" key="13">
    <source>
        <dbReference type="ARBA" id="ARBA00023136"/>
    </source>
</evidence>
<accession>A0A914HCX5</accession>
<evidence type="ECO:0000256" key="2">
    <source>
        <dbReference type="ARBA" id="ARBA00004323"/>
    </source>
</evidence>
<dbReference type="AlphaFoldDB" id="A0A914HCX5"/>
<evidence type="ECO:0000256" key="15">
    <source>
        <dbReference type="ARBA" id="ARBA00023180"/>
    </source>
</evidence>
<evidence type="ECO:0000256" key="3">
    <source>
        <dbReference type="ARBA" id="ARBA00004922"/>
    </source>
</evidence>
<dbReference type="WBParaSite" id="Gr19_v10_g16353.t1">
    <property type="protein sequence ID" value="Gr19_v10_g16353.t1"/>
    <property type="gene ID" value="Gr19_v10_g16353"/>
</dbReference>
<evidence type="ECO:0000256" key="9">
    <source>
        <dbReference type="ARBA" id="ARBA00022734"/>
    </source>
</evidence>
<dbReference type="Gene3D" id="3.90.550.10">
    <property type="entry name" value="Spore Coat Polysaccharide Biosynthesis Protein SpsA, Chain A"/>
    <property type="match status" value="1"/>
</dbReference>
<feature type="transmembrane region" description="Helical" evidence="18">
    <location>
        <begin position="12"/>
        <end position="33"/>
    </location>
</feature>
<keyword evidence="13 18" id="KW-0472">Membrane</keyword>
<keyword evidence="20" id="KW-1185">Reference proteome</keyword>
<comment type="pathway">
    <text evidence="3">Protein modification; protein glycosylation.</text>
</comment>
<evidence type="ECO:0000256" key="7">
    <source>
        <dbReference type="ARBA" id="ARBA00022692"/>
    </source>
</evidence>
<evidence type="ECO:0000256" key="12">
    <source>
        <dbReference type="ARBA" id="ARBA00023034"/>
    </source>
</evidence>
<keyword evidence="8" id="KW-0479">Metal-binding</keyword>
<dbReference type="GO" id="GO:0000139">
    <property type="term" value="C:Golgi membrane"/>
    <property type="evidence" value="ECO:0007669"/>
    <property type="project" value="UniProtKB-SubCell"/>
</dbReference>
<comment type="similarity">
    <text evidence="4">Belongs to the glycosyltransferase 2 family. GalNAc-T subfamily.</text>
</comment>
<feature type="region of interest" description="Disordered" evidence="17">
    <location>
        <begin position="882"/>
        <end position="916"/>
    </location>
</feature>
<organism evidence="20 21">
    <name type="scientific">Globodera rostochiensis</name>
    <name type="common">Golden nematode worm</name>
    <name type="synonym">Heterodera rostochiensis</name>
    <dbReference type="NCBI Taxonomy" id="31243"/>
    <lineage>
        <taxon>Eukaryota</taxon>
        <taxon>Metazoa</taxon>
        <taxon>Ecdysozoa</taxon>
        <taxon>Nematoda</taxon>
        <taxon>Chromadorea</taxon>
        <taxon>Rhabditida</taxon>
        <taxon>Tylenchina</taxon>
        <taxon>Tylenchomorpha</taxon>
        <taxon>Tylenchoidea</taxon>
        <taxon>Heteroderidae</taxon>
        <taxon>Heteroderinae</taxon>
        <taxon>Globodera</taxon>
    </lineage>
</organism>
<dbReference type="FunFam" id="3.90.550.10:FF:000021">
    <property type="entry name" value="Polypeptide N-acetylgalactosaminyltransferase"/>
    <property type="match status" value="1"/>
</dbReference>
<evidence type="ECO:0000256" key="16">
    <source>
        <dbReference type="ARBA" id="ARBA00023211"/>
    </source>
</evidence>
<keyword evidence="12" id="KW-0333">Golgi apparatus</keyword>
<keyword evidence="9" id="KW-0430">Lectin</keyword>
<keyword evidence="16" id="KW-0464">Manganese</keyword>
<evidence type="ECO:0000256" key="5">
    <source>
        <dbReference type="ARBA" id="ARBA00022676"/>
    </source>
</evidence>
<keyword evidence="5" id="KW-0328">Glycosyltransferase</keyword>
<dbReference type="SUPFAM" id="SSF50370">
    <property type="entry name" value="Ricin B-like lectins"/>
    <property type="match status" value="1"/>
</dbReference>
<sequence>MISLFRVRLKYFLFLVISIWFFGICFYFYALAFDGTSEHNRFRTGSRIRMSSGWKENEIIDLSTINRNFLIYGAKENQSMEISWEDFDTEAYLAKGRLKPGADKYAANKFNQAASDSLPVQRSLPDTRERSCASTQGSHVLPPTSIIITFHNEARSALLRTIWSIFMRSPSHLLEEIILVDDFSLDATIGRDLVGIGKIRVIRNNKREGLIRSRVNGAIIARAPVLTFLDSHCECNSGWLEPLMRRLSEHEKAVVAPVIDVINMDNFNYIAASSDLRGGFGWNLVFRWEALGKEAKANRRKNPASPVRSPVMAGGLFSINKNWFEALGRYDTEMDVWGGENLEMSFRVWQCGGSLEILPCSRVGHVFRKQHPYTFPGGSGRIFQRNTRRAAEVWLDEYKEFYFQSVPSARYVNFGNISERLSIRKSLNCNDFSWYLREVYPELKPLKRPEGRRVQIRQGTMCLDTLGKFRRDQSPGMYQCHGNQEWLYNTLLGQLRHDAFTFCLAVDASTGTPFNGDCNDGFAKWRLPLFGLNSKETHGLIEVGPNCLGSVPKGVEKDGKSFVLRIFPCDLRNQNQQWTCVYMPATKKKAQLDPLERRSVVLLWAYNGNDLVLLTFLPDECRFDEYCQANRKNFRVLSLGTWFNIKYQRYVKCETRINVLDVSVLAEEPPLRTRVLEALVQLCVPFVCSNANHYTDQYTYSSSLGNIVLRKSQGGGPKQLLIWCSLQTVAWWSDPIVKEVVFVTKDSEGATKKASEIGENGTAKGVEPKRSAQSVGGGLQLNNSQFCKRFFSNIGTLDNDKKCEINSASDSSVAHCDEDDDSWGKCHGEDVNVDPDFGATGGCHGQDLDVDPDFGATDGCHGQDLDVDSDFGATDGCHGQDLDVDPDFGVTDGPTKSEGFAASSEKDDRHEEQTDTKLTEEFEWSHYDTVRAFDWEILTVGVVVERVEQQPSETKDTILFYVFPMCTGERYPGVLRLWTRKCLQTGQWVSFSKSWSPFGSLHDGEFRPHPPMFRTLSFLGRVVIECEIVFPAKKGDEIRTTWECPQNELSRLSRTSSTPFIRYIEDEREVFGQRLLGTRRWAVLEHVMMEWSKTKSWWKIVYVRPNDFDK</sequence>
<protein>
    <submittedName>
        <fullName evidence="21">Ricin B lectin domain-containing protein</fullName>
    </submittedName>
</protein>
<comment type="cofactor">
    <cofactor evidence="1">
        <name>Mn(2+)</name>
        <dbReference type="ChEBI" id="CHEBI:29035"/>
    </cofactor>
</comment>
<keyword evidence="15" id="KW-0325">Glycoprotein</keyword>
<keyword evidence="7 18" id="KW-0812">Transmembrane</keyword>
<feature type="domain" description="Ricin B lectin" evidence="19">
    <location>
        <begin position="452"/>
        <end position="617"/>
    </location>
</feature>
<evidence type="ECO:0000256" key="18">
    <source>
        <dbReference type="SAM" id="Phobius"/>
    </source>
</evidence>
<comment type="subcellular location">
    <subcellularLocation>
        <location evidence="2">Golgi apparatus membrane</location>
        <topology evidence="2">Single-pass type II membrane protein</topology>
    </subcellularLocation>
</comment>